<name>A0AAD4BEW4_BOLED</name>
<gene>
    <name evidence="1" type="ORF">L210DRAFT_3509814</name>
</gene>
<keyword evidence="2" id="KW-1185">Reference proteome</keyword>
<dbReference type="EMBL" id="WHUW01000117">
    <property type="protein sequence ID" value="KAF8423199.1"/>
    <property type="molecule type" value="Genomic_DNA"/>
</dbReference>
<reference evidence="1" key="2">
    <citation type="journal article" date="2020" name="Nat. Commun.">
        <title>Large-scale genome sequencing of mycorrhizal fungi provides insights into the early evolution of symbiotic traits.</title>
        <authorList>
            <person name="Miyauchi S."/>
            <person name="Kiss E."/>
            <person name="Kuo A."/>
            <person name="Drula E."/>
            <person name="Kohler A."/>
            <person name="Sanchez-Garcia M."/>
            <person name="Morin E."/>
            <person name="Andreopoulos B."/>
            <person name="Barry K.W."/>
            <person name="Bonito G."/>
            <person name="Buee M."/>
            <person name="Carver A."/>
            <person name="Chen C."/>
            <person name="Cichocki N."/>
            <person name="Clum A."/>
            <person name="Culley D."/>
            <person name="Crous P.W."/>
            <person name="Fauchery L."/>
            <person name="Girlanda M."/>
            <person name="Hayes R.D."/>
            <person name="Keri Z."/>
            <person name="LaButti K."/>
            <person name="Lipzen A."/>
            <person name="Lombard V."/>
            <person name="Magnuson J."/>
            <person name="Maillard F."/>
            <person name="Murat C."/>
            <person name="Nolan M."/>
            <person name="Ohm R.A."/>
            <person name="Pangilinan J."/>
            <person name="Pereira M.F."/>
            <person name="Perotto S."/>
            <person name="Peter M."/>
            <person name="Pfister S."/>
            <person name="Riley R."/>
            <person name="Sitrit Y."/>
            <person name="Stielow J.B."/>
            <person name="Szollosi G."/>
            <person name="Zifcakova L."/>
            <person name="Stursova M."/>
            <person name="Spatafora J.W."/>
            <person name="Tedersoo L."/>
            <person name="Vaario L.M."/>
            <person name="Yamada A."/>
            <person name="Yan M."/>
            <person name="Wang P."/>
            <person name="Xu J."/>
            <person name="Bruns T."/>
            <person name="Baldrian P."/>
            <person name="Vilgalys R."/>
            <person name="Dunand C."/>
            <person name="Henrissat B."/>
            <person name="Grigoriev I.V."/>
            <person name="Hibbett D."/>
            <person name="Nagy L.G."/>
            <person name="Martin F.M."/>
        </authorList>
    </citation>
    <scope>NUCLEOTIDE SEQUENCE</scope>
    <source>
        <strain evidence="1">BED1</strain>
    </source>
</reference>
<feature type="non-terminal residue" evidence="1">
    <location>
        <position position="116"/>
    </location>
</feature>
<reference evidence="1" key="1">
    <citation type="submission" date="2019-10" db="EMBL/GenBank/DDBJ databases">
        <authorList>
            <consortium name="DOE Joint Genome Institute"/>
            <person name="Kuo A."/>
            <person name="Miyauchi S."/>
            <person name="Kiss E."/>
            <person name="Drula E."/>
            <person name="Kohler A."/>
            <person name="Sanchez-Garcia M."/>
            <person name="Andreopoulos B."/>
            <person name="Barry K.W."/>
            <person name="Bonito G."/>
            <person name="Buee M."/>
            <person name="Carver A."/>
            <person name="Chen C."/>
            <person name="Cichocki N."/>
            <person name="Clum A."/>
            <person name="Culley D."/>
            <person name="Crous P.W."/>
            <person name="Fauchery L."/>
            <person name="Girlanda M."/>
            <person name="Hayes R."/>
            <person name="Keri Z."/>
            <person name="LaButti K."/>
            <person name="Lipzen A."/>
            <person name="Lombard V."/>
            <person name="Magnuson J."/>
            <person name="Maillard F."/>
            <person name="Morin E."/>
            <person name="Murat C."/>
            <person name="Nolan M."/>
            <person name="Ohm R."/>
            <person name="Pangilinan J."/>
            <person name="Pereira M."/>
            <person name="Perotto S."/>
            <person name="Peter M."/>
            <person name="Riley R."/>
            <person name="Sitrit Y."/>
            <person name="Stielow B."/>
            <person name="Szollosi G."/>
            <person name="Zifcakova L."/>
            <person name="Stursova M."/>
            <person name="Spatafora J.W."/>
            <person name="Tedersoo L."/>
            <person name="Vaario L.-M."/>
            <person name="Yamada A."/>
            <person name="Yan M."/>
            <person name="Wang P."/>
            <person name="Xu J."/>
            <person name="Bruns T."/>
            <person name="Baldrian P."/>
            <person name="Vilgalys R."/>
            <person name="Henrissat B."/>
            <person name="Grigoriev I.V."/>
            <person name="Hibbett D."/>
            <person name="Nagy L.G."/>
            <person name="Martin F.M."/>
        </authorList>
    </citation>
    <scope>NUCLEOTIDE SEQUENCE</scope>
    <source>
        <strain evidence="1">BED1</strain>
    </source>
</reference>
<accession>A0AAD4BEW4</accession>
<evidence type="ECO:0000313" key="1">
    <source>
        <dbReference type="EMBL" id="KAF8423199.1"/>
    </source>
</evidence>
<dbReference type="AlphaFoldDB" id="A0AAD4BEW4"/>
<comment type="caution">
    <text evidence="1">The sequence shown here is derived from an EMBL/GenBank/DDBJ whole genome shotgun (WGS) entry which is preliminary data.</text>
</comment>
<evidence type="ECO:0000313" key="2">
    <source>
        <dbReference type="Proteomes" id="UP001194468"/>
    </source>
</evidence>
<proteinExistence type="predicted"/>
<dbReference type="Proteomes" id="UP001194468">
    <property type="component" value="Unassembled WGS sequence"/>
</dbReference>
<organism evidence="1 2">
    <name type="scientific">Boletus edulis BED1</name>
    <dbReference type="NCBI Taxonomy" id="1328754"/>
    <lineage>
        <taxon>Eukaryota</taxon>
        <taxon>Fungi</taxon>
        <taxon>Dikarya</taxon>
        <taxon>Basidiomycota</taxon>
        <taxon>Agaricomycotina</taxon>
        <taxon>Agaricomycetes</taxon>
        <taxon>Agaricomycetidae</taxon>
        <taxon>Boletales</taxon>
        <taxon>Boletineae</taxon>
        <taxon>Boletaceae</taxon>
        <taxon>Boletoideae</taxon>
        <taxon>Boletus</taxon>
    </lineage>
</organism>
<protein>
    <submittedName>
        <fullName evidence="1">Uncharacterized protein</fullName>
    </submittedName>
</protein>
<sequence length="116" mass="13084">PFSSDRVGLVTRSRTVGRVPRCGRAELASRVWEGNGFDYAEGYLGNVLDFLGYENAYMRMGSAIAIVGAVEYRPLLYLEEVKQRQVLFAYGSSLDPFLLGQYGWPLRRVWIGQTPD</sequence>